<dbReference type="WBParaSite" id="ALUE_0001976201-mRNA-1">
    <property type="protein sequence ID" value="ALUE_0001976201-mRNA-1"/>
    <property type="gene ID" value="ALUE_0001976201"/>
</dbReference>
<evidence type="ECO:0000313" key="1">
    <source>
        <dbReference type="Proteomes" id="UP000036681"/>
    </source>
</evidence>
<protein>
    <submittedName>
        <fullName evidence="2">Uncharacterized protein</fullName>
    </submittedName>
</protein>
<organism evidence="1 2">
    <name type="scientific">Ascaris lumbricoides</name>
    <name type="common">Giant roundworm</name>
    <dbReference type="NCBI Taxonomy" id="6252"/>
    <lineage>
        <taxon>Eukaryota</taxon>
        <taxon>Metazoa</taxon>
        <taxon>Ecdysozoa</taxon>
        <taxon>Nematoda</taxon>
        <taxon>Chromadorea</taxon>
        <taxon>Rhabditida</taxon>
        <taxon>Spirurina</taxon>
        <taxon>Ascaridomorpha</taxon>
        <taxon>Ascaridoidea</taxon>
        <taxon>Ascarididae</taxon>
        <taxon>Ascaris</taxon>
    </lineage>
</organism>
<dbReference type="Proteomes" id="UP000036681">
    <property type="component" value="Unplaced"/>
</dbReference>
<evidence type="ECO:0000313" key="2">
    <source>
        <dbReference type="WBParaSite" id="ALUE_0001976201-mRNA-1"/>
    </source>
</evidence>
<keyword evidence="1" id="KW-1185">Reference proteome</keyword>
<sequence length="52" mass="6125">MSNDYDRFRSRIRSFSPLLHLCISSKRVVINTKKKCTIDSKFLNLIANPHFL</sequence>
<accession>A0A0M3ILY4</accession>
<proteinExistence type="predicted"/>
<reference evidence="2" key="1">
    <citation type="submission" date="2017-02" db="UniProtKB">
        <authorList>
            <consortium name="WormBaseParasite"/>
        </authorList>
    </citation>
    <scope>IDENTIFICATION</scope>
</reference>
<dbReference type="AlphaFoldDB" id="A0A0M3ILY4"/>
<name>A0A0M3ILY4_ASCLU</name>